<evidence type="ECO:0000259" key="15">
    <source>
        <dbReference type="PROSITE" id="PS51292"/>
    </source>
</evidence>
<comment type="catalytic activity">
    <reaction evidence="1">
        <text>S-ubiquitinyl-[E2 ubiquitin-conjugating enzyme]-L-cysteine + [acceptor protein]-L-lysine = [E2 ubiquitin-conjugating enzyme]-L-cysteine + N(6)-ubiquitinyl-[acceptor protein]-L-lysine.</text>
        <dbReference type="EC" id="2.3.2.27"/>
    </reaction>
</comment>
<name>A0A8D2KRL6_VARKO</name>
<dbReference type="InterPro" id="IPR013083">
    <property type="entry name" value="Znf_RING/FYVE/PHD"/>
</dbReference>
<feature type="region of interest" description="Disordered" evidence="13">
    <location>
        <begin position="351"/>
        <end position="371"/>
    </location>
</feature>
<keyword evidence="6 14" id="KW-0812">Transmembrane</keyword>
<dbReference type="PANTHER" id="PTHR46053:SF1">
    <property type="entry name" value="E3 UBIQUITIN-PROTEIN LIGASE MARCHF11"/>
    <property type="match status" value="1"/>
</dbReference>
<evidence type="ECO:0000256" key="3">
    <source>
        <dbReference type="ARBA" id="ARBA00004906"/>
    </source>
</evidence>
<dbReference type="Gene3D" id="3.30.40.10">
    <property type="entry name" value="Zinc/RING finger domain, C3HC4 (zinc finger)"/>
    <property type="match status" value="1"/>
</dbReference>
<evidence type="ECO:0000256" key="4">
    <source>
        <dbReference type="ARBA" id="ARBA00012483"/>
    </source>
</evidence>
<dbReference type="GO" id="GO:0008270">
    <property type="term" value="F:zinc ion binding"/>
    <property type="evidence" value="ECO:0007669"/>
    <property type="project" value="UniProtKB-KW"/>
</dbReference>
<evidence type="ECO:0000256" key="6">
    <source>
        <dbReference type="ARBA" id="ARBA00022692"/>
    </source>
</evidence>
<dbReference type="GO" id="GO:0061630">
    <property type="term" value="F:ubiquitin protein ligase activity"/>
    <property type="evidence" value="ECO:0007669"/>
    <property type="project" value="UniProtKB-EC"/>
</dbReference>
<feature type="transmembrane region" description="Helical" evidence="14">
    <location>
        <begin position="247"/>
        <end position="268"/>
    </location>
</feature>
<dbReference type="SMART" id="SM00744">
    <property type="entry name" value="RINGv"/>
    <property type="match status" value="1"/>
</dbReference>
<evidence type="ECO:0000256" key="7">
    <source>
        <dbReference type="ARBA" id="ARBA00022723"/>
    </source>
</evidence>
<proteinExistence type="predicted"/>
<dbReference type="InterPro" id="IPR011016">
    <property type="entry name" value="Znf_RING-CH"/>
</dbReference>
<evidence type="ECO:0000256" key="13">
    <source>
        <dbReference type="SAM" id="MobiDB-lite"/>
    </source>
</evidence>
<keyword evidence="17" id="KW-1185">Reference proteome</keyword>
<evidence type="ECO:0000256" key="5">
    <source>
        <dbReference type="ARBA" id="ARBA00022679"/>
    </source>
</evidence>
<dbReference type="PROSITE" id="PS51292">
    <property type="entry name" value="ZF_RING_CH"/>
    <property type="match status" value="1"/>
</dbReference>
<dbReference type="Proteomes" id="UP000694545">
    <property type="component" value="Unplaced"/>
</dbReference>
<dbReference type="Ensembl" id="ENSVKKT00000003019.1">
    <property type="protein sequence ID" value="ENSVKKP00000002939.1"/>
    <property type="gene ID" value="ENSVKKG00000002261.1"/>
</dbReference>
<comment type="subcellular location">
    <subcellularLocation>
        <location evidence="2">Endomembrane system</location>
        <topology evidence="2">Multi-pass membrane protein</topology>
    </subcellularLocation>
</comment>
<dbReference type="GO" id="GO:0012505">
    <property type="term" value="C:endomembrane system"/>
    <property type="evidence" value="ECO:0007669"/>
    <property type="project" value="UniProtKB-SubCell"/>
</dbReference>
<dbReference type="InterPro" id="IPR046356">
    <property type="entry name" value="MARCHF4/9/11"/>
</dbReference>
<dbReference type="PANTHER" id="PTHR46053">
    <property type="entry name" value="E3 UBIQUITIN-PROTEIN LIGASE MARCH4-LIKE"/>
    <property type="match status" value="1"/>
</dbReference>
<feature type="compositionally biased region" description="Basic and acidic residues" evidence="13">
    <location>
        <begin position="110"/>
        <end position="119"/>
    </location>
</feature>
<keyword evidence="5" id="KW-0808">Transferase</keyword>
<keyword evidence="7" id="KW-0479">Metal-binding</keyword>
<evidence type="ECO:0000256" key="11">
    <source>
        <dbReference type="ARBA" id="ARBA00022989"/>
    </source>
</evidence>
<feature type="domain" description="RING-CH-type" evidence="15">
    <location>
        <begin position="131"/>
        <end position="191"/>
    </location>
</feature>
<comment type="pathway">
    <text evidence="3">Protein modification; protein ubiquitination.</text>
</comment>
<dbReference type="SUPFAM" id="SSF57850">
    <property type="entry name" value="RING/U-box"/>
    <property type="match status" value="1"/>
</dbReference>
<dbReference type="EC" id="2.3.2.27" evidence="4"/>
<feature type="compositionally biased region" description="Low complexity" evidence="13">
    <location>
        <begin position="83"/>
        <end position="92"/>
    </location>
</feature>
<keyword evidence="12 14" id="KW-0472">Membrane</keyword>
<evidence type="ECO:0000256" key="1">
    <source>
        <dbReference type="ARBA" id="ARBA00000900"/>
    </source>
</evidence>
<organism evidence="16 17">
    <name type="scientific">Varanus komodoensis</name>
    <name type="common">Komodo dragon</name>
    <dbReference type="NCBI Taxonomy" id="61221"/>
    <lineage>
        <taxon>Eukaryota</taxon>
        <taxon>Metazoa</taxon>
        <taxon>Chordata</taxon>
        <taxon>Craniata</taxon>
        <taxon>Vertebrata</taxon>
        <taxon>Euteleostomi</taxon>
        <taxon>Lepidosauria</taxon>
        <taxon>Squamata</taxon>
        <taxon>Bifurcata</taxon>
        <taxon>Unidentata</taxon>
        <taxon>Episquamata</taxon>
        <taxon>Toxicofera</taxon>
        <taxon>Anguimorpha</taxon>
        <taxon>Paleoanguimorpha</taxon>
        <taxon>Varanoidea</taxon>
        <taxon>Varanidae</taxon>
        <taxon>Varanus</taxon>
    </lineage>
</organism>
<dbReference type="CDD" id="cd16810">
    <property type="entry name" value="RING_CH-C4HC3_MARCH11"/>
    <property type="match status" value="1"/>
</dbReference>
<feature type="transmembrane region" description="Helical" evidence="14">
    <location>
        <begin position="214"/>
        <end position="235"/>
    </location>
</feature>
<evidence type="ECO:0000256" key="10">
    <source>
        <dbReference type="ARBA" id="ARBA00022833"/>
    </source>
</evidence>
<dbReference type="Pfam" id="PF12906">
    <property type="entry name" value="RINGv"/>
    <property type="match status" value="1"/>
</dbReference>
<evidence type="ECO:0000313" key="16">
    <source>
        <dbReference type="Ensembl" id="ENSVKKP00000002939.1"/>
    </source>
</evidence>
<protein>
    <recommendedName>
        <fullName evidence="4">RING-type E3 ubiquitin transferase</fullName>
        <ecNumber evidence="4">2.3.2.27</ecNumber>
    </recommendedName>
</protein>
<reference evidence="16" key="1">
    <citation type="submission" date="2025-08" db="UniProtKB">
        <authorList>
            <consortium name="Ensembl"/>
        </authorList>
    </citation>
    <scope>IDENTIFICATION</scope>
</reference>
<accession>A0A8D2KRL6</accession>
<keyword evidence="11 14" id="KW-1133">Transmembrane helix</keyword>
<evidence type="ECO:0000256" key="8">
    <source>
        <dbReference type="ARBA" id="ARBA00022771"/>
    </source>
</evidence>
<evidence type="ECO:0000256" key="14">
    <source>
        <dbReference type="SAM" id="Phobius"/>
    </source>
</evidence>
<dbReference type="GO" id="GO:0016567">
    <property type="term" value="P:protein ubiquitination"/>
    <property type="evidence" value="ECO:0007669"/>
    <property type="project" value="UniProtKB-UniPathway"/>
</dbReference>
<reference evidence="16" key="2">
    <citation type="submission" date="2025-09" db="UniProtKB">
        <authorList>
            <consortium name="Ensembl"/>
        </authorList>
    </citation>
    <scope>IDENTIFICATION</scope>
</reference>
<dbReference type="UniPathway" id="UPA00143"/>
<sequence>PTRGDRFACPPRAGGRLVPISSLRSLPAPLRKAGGGASPWVGGRRGGRQGPVCRRPPASPMSGGGGSLGGAELPRAPAPLSEPPLEAAAAKATGVPTPWPGPSGPSAEGDAGKGEKPETRSVCSNSSGEAGGLGAGPICKICFQGAEQGELLNPCRCDGSVRYTHQLCLLKWISERGSWTCELCCYRYHVIAIKMKRPCQWQSITISLVEKVQMIAVILGSLFLLASVTWLLWSAFSPYAVWQRKDLLFQICYGMYGFMDLVCIGLIIHEGASVCRVFKRWRAVNLHWDVLNYDKATDIEESNQGESSTARTLWLPLNALRSRSLVHPTQLTSPRFQCGYVLLHLFSRMRPQEDSSDDNSSGEVVMRVTSV</sequence>
<keyword evidence="9" id="KW-0833">Ubl conjugation pathway</keyword>
<evidence type="ECO:0000313" key="17">
    <source>
        <dbReference type="Proteomes" id="UP000694545"/>
    </source>
</evidence>
<keyword evidence="10" id="KW-0862">Zinc</keyword>
<evidence type="ECO:0000256" key="12">
    <source>
        <dbReference type="ARBA" id="ARBA00023136"/>
    </source>
</evidence>
<keyword evidence="8" id="KW-0863">Zinc-finger</keyword>
<dbReference type="InterPro" id="IPR047906">
    <property type="entry name" value="MARCHF11_RING_CH-C4HC3"/>
</dbReference>
<dbReference type="AlphaFoldDB" id="A0A8D2KRL6"/>
<feature type="region of interest" description="Disordered" evidence="13">
    <location>
        <begin position="26"/>
        <end position="126"/>
    </location>
</feature>
<evidence type="ECO:0000256" key="2">
    <source>
        <dbReference type="ARBA" id="ARBA00004127"/>
    </source>
</evidence>
<evidence type="ECO:0000256" key="9">
    <source>
        <dbReference type="ARBA" id="ARBA00022786"/>
    </source>
</evidence>